<dbReference type="Proteomes" id="UP000509478">
    <property type="component" value="Chromosome"/>
</dbReference>
<evidence type="ECO:0000313" key="3">
    <source>
        <dbReference type="Proteomes" id="UP000509478"/>
    </source>
</evidence>
<organism evidence="2 3">
    <name type="scientific">Nitrosopumilus ureiphilus</name>
    <dbReference type="NCBI Taxonomy" id="1470067"/>
    <lineage>
        <taxon>Archaea</taxon>
        <taxon>Nitrososphaerota</taxon>
        <taxon>Nitrososphaeria</taxon>
        <taxon>Nitrosopumilales</taxon>
        <taxon>Nitrosopumilaceae</taxon>
        <taxon>Nitrosopumilus</taxon>
    </lineage>
</organism>
<gene>
    <name evidence="2" type="ORF">C5F50_04075</name>
</gene>
<keyword evidence="1" id="KW-1133">Transmembrane helix</keyword>
<reference evidence="2 3" key="1">
    <citation type="submission" date="2018-02" db="EMBL/GenBank/DDBJ databases">
        <title>Complete genome of Nitrosopumilus ureaphilus PS0.</title>
        <authorList>
            <person name="Qin W."/>
            <person name="Zheng Y."/>
            <person name="Stahl D.A."/>
        </authorList>
    </citation>
    <scope>NUCLEOTIDE SEQUENCE [LARGE SCALE GENOMIC DNA]</scope>
    <source>
        <strain evidence="2 3">PS0</strain>
    </source>
</reference>
<dbReference type="PANTHER" id="PTHR40274">
    <property type="entry name" value="VIRGINIAMYCIN B LYASE"/>
    <property type="match status" value="1"/>
</dbReference>
<feature type="transmembrane region" description="Helical" evidence="1">
    <location>
        <begin position="513"/>
        <end position="531"/>
    </location>
</feature>
<evidence type="ECO:0000313" key="2">
    <source>
        <dbReference type="EMBL" id="QLH06343.1"/>
    </source>
</evidence>
<protein>
    <recommendedName>
        <fullName evidence="4">Lyase</fullName>
    </recommendedName>
</protein>
<dbReference type="SUPFAM" id="SSF101898">
    <property type="entry name" value="NHL repeat"/>
    <property type="match status" value="1"/>
</dbReference>
<dbReference type="GeneID" id="56067219"/>
<dbReference type="RefSeq" id="WP_179372417.1">
    <property type="nucleotide sequence ID" value="NZ_CP026995.1"/>
</dbReference>
<dbReference type="PANTHER" id="PTHR40274:SF3">
    <property type="entry name" value="VIRGINIAMYCIN B LYASE"/>
    <property type="match status" value="1"/>
</dbReference>
<keyword evidence="3" id="KW-1185">Reference proteome</keyword>
<accession>A0A7D5RDK7</accession>
<dbReference type="AlphaFoldDB" id="A0A7D5RDK7"/>
<keyword evidence="1" id="KW-0472">Membrane</keyword>
<keyword evidence="1" id="KW-0812">Transmembrane</keyword>
<sequence length="546" mass="61238">MKNIESTVTGFLLLFVIFFSSNDIFAQEIQLDEFLTYSKQSNFIKEIPFPTEEFGLSGITTDKNGNAWTYYATQNSSLISKFDPVAEEFSKFDITKMTQTEDIIINLSGGHIIYDELRNTIWFTDARTNSIGKFSIENEQMDTIDIPTENSGPMGIILSQDKSKIWFTELSSDQFASLDIETNQITEYPIKSNSGPSFLAFDENGSLLITLSYSNSVLVVPLENIQSNTSSDRYELSLPEPDFFSPFGIAIFRLARNRENHCICHGSSRVIVSDLDSSLNEYISLWTSPNELYPQTLPSQIDLDEFGNIYFAQHGGNKISKIDTTGTITEYDIPTGPLSTTIYLDVSKDGKKVWFAEVLGNKIGYLDTSISVPFDLQTETKELIFTETKKSGQVTVEINRLDDGSGMLSLDNLDVSLVGMTHSGLDGVSFTTNSDMINLNQKNKIETILDISIDQNIEPGIYQTMLQISAHEIIDDSMKVSKLYPLTIIVDLPKQIPVNPLQEDDSEFLVKDVIQYSAIGTIVILLSLLVYNRIKISKQKKITIQE</sequence>
<proteinExistence type="predicted"/>
<dbReference type="InterPro" id="IPR015943">
    <property type="entry name" value="WD40/YVTN_repeat-like_dom_sf"/>
</dbReference>
<evidence type="ECO:0008006" key="4">
    <source>
        <dbReference type="Google" id="ProtNLM"/>
    </source>
</evidence>
<dbReference type="InterPro" id="IPR051344">
    <property type="entry name" value="Vgb"/>
</dbReference>
<evidence type="ECO:0000256" key="1">
    <source>
        <dbReference type="SAM" id="Phobius"/>
    </source>
</evidence>
<dbReference type="Pfam" id="PF24684">
    <property type="entry name" value="Vgb_lyase"/>
    <property type="match status" value="1"/>
</dbReference>
<dbReference type="KEGG" id="nue:C5F50_04075"/>
<dbReference type="EMBL" id="CP026995">
    <property type="protein sequence ID" value="QLH06343.1"/>
    <property type="molecule type" value="Genomic_DNA"/>
</dbReference>
<dbReference type="Gene3D" id="2.130.10.10">
    <property type="entry name" value="YVTN repeat-like/Quinoprotein amine dehydrogenase"/>
    <property type="match status" value="2"/>
</dbReference>
<name>A0A7D5RDK7_9ARCH</name>
<dbReference type="OrthoDB" id="12253at2157"/>